<accession>A0ABW0N123</accession>
<evidence type="ECO:0000313" key="1">
    <source>
        <dbReference type="EMBL" id="MFC5492938.1"/>
    </source>
</evidence>
<name>A0ABW0N123_9ACTN</name>
<dbReference type="EMBL" id="JBHSMD010000002">
    <property type="protein sequence ID" value="MFC5492938.1"/>
    <property type="molecule type" value="Genomic_DNA"/>
</dbReference>
<sequence>MADYNVLTHSDMVSAGRAVYRGHSGRPLEHHLIEATMIDLTTNQSYDFAGIVPAWGDREPLYIFTSNLVLRNKDRD</sequence>
<protein>
    <submittedName>
        <fullName evidence="1">Uncharacterized protein</fullName>
    </submittedName>
</protein>
<keyword evidence="2" id="KW-1185">Reference proteome</keyword>
<dbReference type="Proteomes" id="UP001595956">
    <property type="component" value="Unassembled WGS sequence"/>
</dbReference>
<dbReference type="RefSeq" id="WP_345171587.1">
    <property type="nucleotide sequence ID" value="NZ_BAABFQ010000003.1"/>
</dbReference>
<evidence type="ECO:0000313" key="2">
    <source>
        <dbReference type="Proteomes" id="UP001595956"/>
    </source>
</evidence>
<reference evidence="2" key="1">
    <citation type="journal article" date="2019" name="Int. J. Syst. Evol. Microbiol.">
        <title>The Global Catalogue of Microorganisms (GCM) 10K type strain sequencing project: providing services to taxonomists for standard genome sequencing and annotation.</title>
        <authorList>
            <consortium name="The Broad Institute Genomics Platform"/>
            <consortium name="The Broad Institute Genome Sequencing Center for Infectious Disease"/>
            <person name="Wu L."/>
            <person name="Ma J."/>
        </authorList>
    </citation>
    <scope>NUCLEOTIDE SEQUENCE [LARGE SCALE GENOMIC DNA]</scope>
    <source>
        <strain evidence="2">KACC 13778</strain>
    </source>
</reference>
<proteinExistence type="predicted"/>
<comment type="caution">
    <text evidence="1">The sequence shown here is derived from an EMBL/GenBank/DDBJ whole genome shotgun (WGS) entry which is preliminary data.</text>
</comment>
<gene>
    <name evidence="1" type="ORF">ACFPKY_07495</name>
</gene>
<organism evidence="1 2">
    <name type="scientific">Nocardioides caricicola</name>
    <dbReference type="NCBI Taxonomy" id="634770"/>
    <lineage>
        <taxon>Bacteria</taxon>
        <taxon>Bacillati</taxon>
        <taxon>Actinomycetota</taxon>
        <taxon>Actinomycetes</taxon>
        <taxon>Propionibacteriales</taxon>
        <taxon>Nocardioidaceae</taxon>
        <taxon>Nocardioides</taxon>
    </lineage>
</organism>